<organism evidence="2">
    <name type="scientific">Sorghum bicolor</name>
    <name type="common">Sorghum</name>
    <name type="synonym">Sorghum vulgare</name>
    <dbReference type="NCBI Taxonomy" id="4558"/>
    <lineage>
        <taxon>Eukaryota</taxon>
        <taxon>Viridiplantae</taxon>
        <taxon>Streptophyta</taxon>
        <taxon>Embryophyta</taxon>
        <taxon>Tracheophyta</taxon>
        <taxon>Spermatophyta</taxon>
        <taxon>Magnoliopsida</taxon>
        <taxon>Liliopsida</taxon>
        <taxon>Poales</taxon>
        <taxon>Poaceae</taxon>
        <taxon>PACMAD clade</taxon>
        <taxon>Panicoideae</taxon>
        <taxon>Andropogonodae</taxon>
        <taxon>Andropogoneae</taxon>
        <taxon>Sorghinae</taxon>
        <taxon>Sorghum</taxon>
    </lineage>
</organism>
<reference evidence="2" key="1">
    <citation type="journal article" date="1998" name="Plant Physiol.">
        <title>Isolation and Characterization of AW13 (Accession No. AF047898) from water-deficit-stressed Sorghum bicolor (PGR98-073).</title>
        <authorList>
            <person name="Wood A.J."/>
        </authorList>
    </citation>
    <scope>NUCLEOTIDE SEQUENCE</scope>
</reference>
<dbReference type="AlphaFoldDB" id="O49233"/>
<gene>
    <name evidence="2" type="primary">AW13</name>
</gene>
<evidence type="ECO:0000256" key="1">
    <source>
        <dbReference type="SAM" id="MobiDB-lite"/>
    </source>
</evidence>
<dbReference type="PIR" id="T14641">
    <property type="entry name" value="T14641"/>
</dbReference>
<dbReference type="EMBL" id="AF047898">
    <property type="protein sequence ID" value="AAC26192.1"/>
    <property type="molecule type" value="mRNA"/>
</dbReference>
<proteinExistence type="evidence at transcript level"/>
<sequence length="81" mass="8829">MTAKFGLGLGQFGSVSRSSGNYAQSDSYMTSSTSPLSTGLGYNKYLMEQYADGLLFYRLMLVASFAQTLGVTCDLFVFHDL</sequence>
<protein>
    <submittedName>
        <fullName evidence="2">AW13</fullName>
    </submittedName>
</protein>
<evidence type="ECO:0000313" key="2">
    <source>
        <dbReference type="EMBL" id="AAC26192.1"/>
    </source>
</evidence>
<name>O49233_SORBI</name>
<accession>O49233</accession>
<feature type="region of interest" description="Disordered" evidence="1">
    <location>
        <begin position="16"/>
        <end position="35"/>
    </location>
</feature>
<feature type="compositionally biased region" description="Polar residues" evidence="1">
    <location>
        <begin position="16"/>
        <end position="29"/>
    </location>
</feature>